<dbReference type="SUPFAM" id="SSF52374">
    <property type="entry name" value="Nucleotidylyl transferase"/>
    <property type="match status" value="1"/>
</dbReference>
<dbReference type="Gene3D" id="3.30.1300.10">
    <property type="entry name" value="Pantoate-beta-alanine ligase, C-terminal domain"/>
    <property type="match status" value="1"/>
</dbReference>
<gene>
    <name evidence="8" type="primary">panC</name>
    <name evidence="9" type="ORF">SAMN02745133_02806</name>
</gene>
<feature type="binding site" evidence="8">
    <location>
        <begin position="184"/>
        <end position="187"/>
    </location>
    <ligand>
        <name>ATP</name>
        <dbReference type="ChEBI" id="CHEBI:30616"/>
    </ligand>
</feature>
<evidence type="ECO:0000256" key="4">
    <source>
        <dbReference type="ARBA" id="ARBA00022655"/>
    </source>
</evidence>
<dbReference type="PANTHER" id="PTHR21299:SF1">
    <property type="entry name" value="PANTOATE--BETA-ALANINE LIGASE"/>
    <property type="match status" value="1"/>
</dbReference>
<comment type="subunit">
    <text evidence="8">Homodimer.</text>
</comment>
<dbReference type="GO" id="GO:0015940">
    <property type="term" value="P:pantothenate biosynthetic process"/>
    <property type="evidence" value="ECO:0007669"/>
    <property type="project" value="UniProtKB-UniRule"/>
</dbReference>
<dbReference type="GO" id="GO:0005829">
    <property type="term" value="C:cytosol"/>
    <property type="evidence" value="ECO:0007669"/>
    <property type="project" value="TreeGrafter"/>
</dbReference>
<dbReference type="NCBIfam" id="TIGR00125">
    <property type="entry name" value="cyt_tran_rel"/>
    <property type="match status" value="1"/>
</dbReference>
<dbReference type="FunFam" id="3.30.1300.10:FF:000001">
    <property type="entry name" value="Pantothenate synthetase"/>
    <property type="match status" value="1"/>
</dbReference>
<dbReference type="RefSeq" id="WP_073240001.1">
    <property type="nucleotide sequence ID" value="NZ_FQUY01000028.1"/>
</dbReference>
<dbReference type="NCBIfam" id="TIGR00018">
    <property type="entry name" value="panC"/>
    <property type="match status" value="1"/>
</dbReference>
<dbReference type="EC" id="6.3.2.1" evidence="8"/>
<comment type="pathway">
    <text evidence="1 8">Cofactor biosynthesis; (R)-pantothenate biosynthesis; (R)-pantothenate from (R)-pantoate and beta-alanine: step 1/1.</text>
</comment>
<dbReference type="GO" id="GO:0005524">
    <property type="term" value="F:ATP binding"/>
    <property type="evidence" value="ECO:0007669"/>
    <property type="project" value="UniProtKB-KW"/>
</dbReference>
<keyword evidence="4 8" id="KW-0566">Pantothenate biosynthesis</keyword>
<dbReference type="CDD" id="cd00560">
    <property type="entry name" value="PanC"/>
    <property type="match status" value="1"/>
</dbReference>
<dbReference type="OrthoDB" id="9773087at2"/>
<dbReference type="InterPro" id="IPR003721">
    <property type="entry name" value="Pantoate_ligase"/>
</dbReference>
<feature type="binding site" evidence="8">
    <location>
        <begin position="30"/>
        <end position="37"/>
    </location>
    <ligand>
        <name>ATP</name>
        <dbReference type="ChEBI" id="CHEBI:30616"/>
    </ligand>
</feature>
<feature type="binding site" evidence="8">
    <location>
        <position position="61"/>
    </location>
    <ligand>
        <name>beta-alanine</name>
        <dbReference type="ChEBI" id="CHEBI:57966"/>
    </ligand>
</feature>
<dbReference type="PANTHER" id="PTHR21299">
    <property type="entry name" value="CYTIDYLATE KINASE/PANTOATE-BETA-ALANINE LIGASE"/>
    <property type="match status" value="1"/>
</dbReference>
<dbReference type="InterPro" id="IPR004821">
    <property type="entry name" value="Cyt_trans-like"/>
</dbReference>
<dbReference type="HAMAP" id="MF_00158">
    <property type="entry name" value="PanC"/>
    <property type="match status" value="1"/>
</dbReference>
<evidence type="ECO:0000313" key="9">
    <source>
        <dbReference type="EMBL" id="SHF49863.1"/>
    </source>
</evidence>
<feature type="active site" description="Proton donor" evidence="8">
    <location>
        <position position="37"/>
    </location>
</feature>
<reference evidence="10" key="1">
    <citation type="submission" date="2016-11" db="EMBL/GenBank/DDBJ databases">
        <authorList>
            <person name="Varghese N."/>
            <person name="Submissions S."/>
        </authorList>
    </citation>
    <scope>NUCLEOTIDE SEQUENCE [LARGE SCALE GENOMIC DNA]</scope>
    <source>
        <strain evidence="10">DSM 12395</strain>
    </source>
</reference>
<dbReference type="Proteomes" id="UP000184148">
    <property type="component" value="Unassembled WGS sequence"/>
</dbReference>
<dbReference type="FunFam" id="3.40.50.620:FF:000013">
    <property type="entry name" value="Pantothenate synthetase"/>
    <property type="match status" value="1"/>
</dbReference>
<evidence type="ECO:0000256" key="3">
    <source>
        <dbReference type="ARBA" id="ARBA00022598"/>
    </source>
</evidence>
<comment type="subcellular location">
    <subcellularLocation>
        <location evidence="8">Cytoplasm</location>
    </subcellularLocation>
</comment>
<dbReference type="STRING" id="1121429.SAMN02745133_02806"/>
<dbReference type="InterPro" id="IPR014729">
    <property type="entry name" value="Rossmann-like_a/b/a_fold"/>
</dbReference>
<feature type="binding site" evidence="8">
    <location>
        <position position="61"/>
    </location>
    <ligand>
        <name>(R)-pantoate</name>
        <dbReference type="ChEBI" id="CHEBI:15980"/>
    </ligand>
</feature>
<organism evidence="9 10">
    <name type="scientific">Desulforamulus putei DSM 12395</name>
    <dbReference type="NCBI Taxonomy" id="1121429"/>
    <lineage>
        <taxon>Bacteria</taxon>
        <taxon>Bacillati</taxon>
        <taxon>Bacillota</taxon>
        <taxon>Clostridia</taxon>
        <taxon>Eubacteriales</taxon>
        <taxon>Peptococcaceae</taxon>
        <taxon>Desulforamulus</taxon>
    </lineage>
</organism>
<evidence type="ECO:0000313" key="10">
    <source>
        <dbReference type="Proteomes" id="UP000184148"/>
    </source>
</evidence>
<proteinExistence type="inferred from homology"/>
<comment type="catalytic activity">
    <reaction evidence="7 8">
        <text>(R)-pantoate + beta-alanine + ATP = (R)-pantothenate + AMP + diphosphate + H(+)</text>
        <dbReference type="Rhea" id="RHEA:10912"/>
        <dbReference type="ChEBI" id="CHEBI:15378"/>
        <dbReference type="ChEBI" id="CHEBI:15980"/>
        <dbReference type="ChEBI" id="CHEBI:29032"/>
        <dbReference type="ChEBI" id="CHEBI:30616"/>
        <dbReference type="ChEBI" id="CHEBI:33019"/>
        <dbReference type="ChEBI" id="CHEBI:57966"/>
        <dbReference type="ChEBI" id="CHEBI:456215"/>
        <dbReference type="EC" id="6.3.2.1"/>
    </reaction>
</comment>
<evidence type="ECO:0000256" key="2">
    <source>
        <dbReference type="ARBA" id="ARBA00009256"/>
    </source>
</evidence>
<dbReference type="Gene3D" id="3.40.50.620">
    <property type="entry name" value="HUPs"/>
    <property type="match status" value="1"/>
</dbReference>
<accession>A0A1M5C511</accession>
<keyword evidence="6 8" id="KW-0067">ATP-binding</keyword>
<feature type="binding site" evidence="8">
    <location>
        <position position="176"/>
    </location>
    <ligand>
        <name>ATP</name>
        <dbReference type="ChEBI" id="CHEBI:30616"/>
    </ligand>
</feature>
<feature type="binding site" evidence="8">
    <location>
        <position position="153"/>
    </location>
    <ligand>
        <name>(R)-pantoate</name>
        <dbReference type="ChEBI" id="CHEBI:15980"/>
    </ligand>
</feature>
<keyword evidence="10" id="KW-1185">Reference proteome</keyword>
<feature type="binding site" evidence="8">
    <location>
        <begin position="147"/>
        <end position="150"/>
    </location>
    <ligand>
        <name>ATP</name>
        <dbReference type="ChEBI" id="CHEBI:30616"/>
    </ligand>
</feature>
<dbReference type="UniPathway" id="UPA00028">
    <property type="reaction ID" value="UER00005"/>
</dbReference>
<evidence type="ECO:0000256" key="8">
    <source>
        <dbReference type="HAMAP-Rule" id="MF_00158"/>
    </source>
</evidence>
<dbReference type="EMBL" id="FQUY01000028">
    <property type="protein sequence ID" value="SHF49863.1"/>
    <property type="molecule type" value="Genomic_DNA"/>
</dbReference>
<dbReference type="AlphaFoldDB" id="A0A1M5C511"/>
<comment type="function">
    <text evidence="8">Catalyzes the condensation of pantoate with beta-alanine in an ATP-dependent reaction via a pantoyl-adenylate intermediate.</text>
</comment>
<keyword evidence="3 8" id="KW-0436">Ligase</keyword>
<evidence type="ECO:0000256" key="1">
    <source>
        <dbReference type="ARBA" id="ARBA00004990"/>
    </source>
</evidence>
<sequence length="281" mass="31321">MRLCKTVEEVRSFINSVRSEGKTVGLVPTMGYLHQGHLSLMHEAKRRCDVVVVSIFVNPTQFGPNEDYQTYPRDLQRDAGLAAEAGVDAVFAPEVAEMYPPGFSTFVDVAGVSEPLCGASRPGHFRGVATVVTKLFNIVRPDMAFFGQKDFQQVLVIKRLVEDLNMDVRIVDLPIVREADGLALSSRNVYLSEEERKAALVLSRSLSLARQWVAEGEKDIARLKELVVREIRSEPLADIDYVEILSIPHLKQMDVLQDKALLALAVRFGKTRLIDNTVLEA</sequence>
<dbReference type="GO" id="GO:0004592">
    <property type="term" value="F:pantoate-beta-alanine ligase activity"/>
    <property type="evidence" value="ECO:0007669"/>
    <property type="project" value="UniProtKB-UniRule"/>
</dbReference>
<dbReference type="Pfam" id="PF02569">
    <property type="entry name" value="Pantoate_ligase"/>
    <property type="match status" value="1"/>
</dbReference>
<protein>
    <recommendedName>
        <fullName evidence="8">Pantothenate synthetase</fullName>
        <shortName evidence="8">PS</shortName>
        <ecNumber evidence="8">6.3.2.1</ecNumber>
    </recommendedName>
    <alternativeName>
        <fullName evidence="8">Pantoate--beta-alanine ligase</fullName>
    </alternativeName>
    <alternativeName>
        <fullName evidence="8">Pantoate-activating enzyme</fullName>
    </alternativeName>
</protein>
<name>A0A1M5C511_9FIRM</name>
<comment type="similarity">
    <text evidence="2 8">Belongs to the pantothenate synthetase family.</text>
</comment>
<evidence type="ECO:0000256" key="6">
    <source>
        <dbReference type="ARBA" id="ARBA00022840"/>
    </source>
</evidence>
<comment type="miscellaneous">
    <text evidence="8">The reaction proceeds by a bi uni uni bi ping pong mechanism.</text>
</comment>
<dbReference type="InterPro" id="IPR042176">
    <property type="entry name" value="Pantoate_ligase_C"/>
</dbReference>
<keyword evidence="8" id="KW-0963">Cytoplasm</keyword>
<evidence type="ECO:0000256" key="7">
    <source>
        <dbReference type="ARBA" id="ARBA00048258"/>
    </source>
</evidence>
<evidence type="ECO:0000256" key="5">
    <source>
        <dbReference type="ARBA" id="ARBA00022741"/>
    </source>
</evidence>
<keyword evidence="5 8" id="KW-0547">Nucleotide-binding</keyword>